<feature type="chain" id="PRO_5039289280" evidence="2">
    <location>
        <begin position="36"/>
        <end position="387"/>
    </location>
</feature>
<keyword evidence="2" id="KW-0732">Signal</keyword>
<dbReference type="SUPFAM" id="SSF52799">
    <property type="entry name" value="(Phosphotyrosine protein) phosphatases II"/>
    <property type="match status" value="1"/>
</dbReference>
<reference evidence="3 4" key="1">
    <citation type="submission" date="2018-06" db="EMBL/GenBank/DDBJ databases">
        <title>Genomic Encyclopedia of Type Strains, Phase III (KMG-III): the genomes of soil and plant-associated and newly described type strains.</title>
        <authorList>
            <person name="Whitman W."/>
        </authorList>
    </citation>
    <scope>NUCLEOTIDE SEQUENCE [LARGE SCALE GENOMIC DNA]</scope>
    <source>
        <strain evidence="3 4">CGMCC 4.7090</strain>
    </source>
</reference>
<dbReference type="InterPro" id="IPR026893">
    <property type="entry name" value="Tyr/Ser_Pase_IphP-type"/>
</dbReference>
<comment type="caution">
    <text evidence="3">The sequence shown here is derived from an EMBL/GenBank/DDBJ whole genome shotgun (WGS) entry which is preliminary data.</text>
</comment>
<sequence length="387" mass="40507">MFGLAAYQYRVKLINKRLAATCAACAIALSSGLAAGISPAVAGGRHGDGHGVHQPATRHQIPFTAATVTQNADGSFTITWAATGARSVSVYAGTDQNRISYKRAVAKGSAKATVTVTGLAAADRWWFELVPDRGESLTVADRSLHLASAPNFRDAGGYRTAGGQWVRMGVLYRANDLGKLTDADVAKLKRLGIRTDIDFRTDSEITASPDRIPAGVTYIHANVIGTSGVGTGGIDLTTEAGGVAMMEAGEKAFVSSDSGRAAYTTFFTTVADPKAANVVYHCTAGKDRTGWASAALLTALGVPKATVLEDYLLSNVNLAASNAATLAAVPAAIRPGYKAVLDVRESYLQSGFDEVTVTYGTFDNYLRQGLGLTPKDLRALRAQLLVG</sequence>
<comment type="similarity">
    <text evidence="1">Belongs to the protein-tyrosine phosphatase family.</text>
</comment>
<dbReference type="AlphaFoldDB" id="A0A327Z9A8"/>
<evidence type="ECO:0000256" key="2">
    <source>
        <dbReference type="SAM" id="SignalP"/>
    </source>
</evidence>
<dbReference type="PANTHER" id="PTHR31126:SF1">
    <property type="entry name" value="TYROSINE SPECIFIC PROTEIN PHOSPHATASES DOMAIN-CONTAINING PROTEIN"/>
    <property type="match status" value="1"/>
</dbReference>
<dbReference type="Gene3D" id="3.90.190.10">
    <property type="entry name" value="Protein tyrosine phosphatase superfamily"/>
    <property type="match status" value="1"/>
</dbReference>
<dbReference type="EMBL" id="QLMJ01000009">
    <property type="protein sequence ID" value="RAK35660.1"/>
    <property type="molecule type" value="Genomic_DNA"/>
</dbReference>
<dbReference type="InterPro" id="IPR029021">
    <property type="entry name" value="Prot-tyrosine_phosphatase-like"/>
</dbReference>
<dbReference type="Proteomes" id="UP000249341">
    <property type="component" value="Unassembled WGS sequence"/>
</dbReference>
<evidence type="ECO:0000313" key="3">
    <source>
        <dbReference type="EMBL" id="RAK35660.1"/>
    </source>
</evidence>
<accession>A0A327Z9A8</accession>
<dbReference type="PANTHER" id="PTHR31126">
    <property type="entry name" value="TYROSINE-PROTEIN PHOSPHATASE"/>
    <property type="match status" value="1"/>
</dbReference>
<evidence type="ECO:0000256" key="1">
    <source>
        <dbReference type="ARBA" id="ARBA00009580"/>
    </source>
</evidence>
<proteinExistence type="inferred from homology"/>
<name>A0A327Z9A8_9ACTN</name>
<gene>
    <name evidence="3" type="ORF">B0I29_109134</name>
</gene>
<feature type="signal peptide" evidence="2">
    <location>
        <begin position="1"/>
        <end position="35"/>
    </location>
</feature>
<keyword evidence="4" id="KW-1185">Reference proteome</keyword>
<dbReference type="Pfam" id="PF13350">
    <property type="entry name" value="Y_phosphatase3"/>
    <property type="match status" value="1"/>
</dbReference>
<protein>
    <submittedName>
        <fullName evidence="3">Protein-tyrosine phosphatase</fullName>
    </submittedName>
</protein>
<evidence type="ECO:0000313" key="4">
    <source>
        <dbReference type="Proteomes" id="UP000249341"/>
    </source>
</evidence>
<organism evidence="3 4">
    <name type="scientific">Actinoplanes lutulentus</name>
    <dbReference type="NCBI Taxonomy" id="1287878"/>
    <lineage>
        <taxon>Bacteria</taxon>
        <taxon>Bacillati</taxon>
        <taxon>Actinomycetota</taxon>
        <taxon>Actinomycetes</taxon>
        <taxon>Micromonosporales</taxon>
        <taxon>Micromonosporaceae</taxon>
        <taxon>Actinoplanes</taxon>
    </lineage>
</organism>
<dbReference type="GO" id="GO:0004721">
    <property type="term" value="F:phosphoprotein phosphatase activity"/>
    <property type="evidence" value="ECO:0007669"/>
    <property type="project" value="InterPro"/>
</dbReference>